<evidence type="ECO:0000256" key="11">
    <source>
        <dbReference type="ARBA" id="ARBA00023136"/>
    </source>
</evidence>
<evidence type="ECO:0000256" key="5">
    <source>
        <dbReference type="ARBA" id="ARBA00022692"/>
    </source>
</evidence>
<evidence type="ECO:0000256" key="1">
    <source>
        <dbReference type="ARBA" id="ARBA00001971"/>
    </source>
</evidence>
<evidence type="ECO:0000256" key="4">
    <source>
        <dbReference type="ARBA" id="ARBA00022617"/>
    </source>
</evidence>
<keyword evidence="8" id="KW-0560">Oxidoreductase</keyword>
<evidence type="ECO:0000256" key="7">
    <source>
        <dbReference type="ARBA" id="ARBA00022989"/>
    </source>
</evidence>
<dbReference type="InterPro" id="IPR036396">
    <property type="entry name" value="Cyt_P450_sf"/>
</dbReference>
<keyword evidence="4" id="KW-0349">Heme</keyword>
<protein>
    <submittedName>
        <fullName evidence="13">Cytochrome P450</fullName>
    </submittedName>
</protein>
<evidence type="ECO:0000313" key="14">
    <source>
        <dbReference type="Proteomes" id="UP000268093"/>
    </source>
</evidence>
<keyword evidence="10" id="KW-0503">Monooxygenase</keyword>
<evidence type="ECO:0000256" key="6">
    <source>
        <dbReference type="ARBA" id="ARBA00022723"/>
    </source>
</evidence>
<feature type="transmembrane region" description="Helical" evidence="12">
    <location>
        <begin position="16"/>
        <end position="36"/>
    </location>
</feature>
<evidence type="ECO:0000256" key="3">
    <source>
        <dbReference type="ARBA" id="ARBA00010617"/>
    </source>
</evidence>
<accession>A0A433A003</accession>
<keyword evidence="6" id="KW-0479">Metal-binding</keyword>
<proteinExistence type="inferred from homology"/>
<dbReference type="InterPro" id="IPR001128">
    <property type="entry name" value="Cyt_P450"/>
</dbReference>
<reference evidence="13 14" key="1">
    <citation type="journal article" date="2018" name="New Phytol.">
        <title>Phylogenomics of Endogonaceae and evolution of mycorrhizas within Mucoromycota.</title>
        <authorList>
            <person name="Chang Y."/>
            <person name="Desiro A."/>
            <person name="Na H."/>
            <person name="Sandor L."/>
            <person name="Lipzen A."/>
            <person name="Clum A."/>
            <person name="Barry K."/>
            <person name="Grigoriev I.V."/>
            <person name="Martin F.M."/>
            <person name="Stajich J.E."/>
            <person name="Smith M.E."/>
            <person name="Bonito G."/>
            <person name="Spatafora J.W."/>
        </authorList>
    </citation>
    <scope>NUCLEOTIDE SEQUENCE [LARGE SCALE GENOMIC DNA]</scope>
    <source>
        <strain evidence="13 14">GMNB39</strain>
    </source>
</reference>
<evidence type="ECO:0000256" key="10">
    <source>
        <dbReference type="ARBA" id="ARBA00023033"/>
    </source>
</evidence>
<evidence type="ECO:0000313" key="13">
    <source>
        <dbReference type="EMBL" id="RUO95969.1"/>
    </source>
</evidence>
<keyword evidence="9" id="KW-0408">Iron</keyword>
<dbReference type="SUPFAM" id="SSF48264">
    <property type="entry name" value="Cytochrome P450"/>
    <property type="match status" value="1"/>
</dbReference>
<evidence type="ECO:0000256" key="2">
    <source>
        <dbReference type="ARBA" id="ARBA00004370"/>
    </source>
</evidence>
<keyword evidence="5 12" id="KW-0812">Transmembrane</keyword>
<comment type="cofactor">
    <cofactor evidence="1">
        <name>heme</name>
        <dbReference type="ChEBI" id="CHEBI:30413"/>
    </cofactor>
</comment>
<name>A0A433A003_9FUNG</name>
<evidence type="ECO:0000256" key="8">
    <source>
        <dbReference type="ARBA" id="ARBA00023002"/>
    </source>
</evidence>
<keyword evidence="11 12" id="KW-0472">Membrane</keyword>
<dbReference type="InterPro" id="IPR002402">
    <property type="entry name" value="Cyt_P450_E_grp-II"/>
</dbReference>
<sequence>IIAASQENLTTLGVDYGAYAGYIAAAVIATAVYSLYDKFTVPRQLRHLPNIPFSKAGAAIWRGEAIDITQKQLYLPAYGDHGLLVKMVGGKWVVSIANPEYAKKILMRLETFPKVEVFATDAEQSGLTAHLLGKSNIVFQNGDHWKRHRKIANPAFHRSMPVQLFGTLTQALFEKFEADGNRVDVHDYMQRFTLDAIGKAGFGFDFHSIDDAEGKWAQIYNDVMEGTSVPLFAFFPVLEQRFLWAFPHRRNLHRKMDQLDKLFKEVIEKKKQAIEQEEYEGTSEADHEKDLLTLMIEANLTEQEGKGL</sequence>
<dbReference type="AlphaFoldDB" id="A0A433A003"/>
<comment type="subcellular location">
    <subcellularLocation>
        <location evidence="2">Membrane</location>
    </subcellularLocation>
</comment>
<organism evidence="13 14">
    <name type="scientific">Jimgerdemannia flammicorona</name>
    <dbReference type="NCBI Taxonomy" id="994334"/>
    <lineage>
        <taxon>Eukaryota</taxon>
        <taxon>Fungi</taxon>
        <taxon>Fungi incertae sedis</taxon>
        <taxon>Mucoromycota</taxon>
        <taxon>Mucoromycotina</taxon>
        <taxon>Endogonomycetes</taxon>
        <taxon>Endogonales</taxon>
        <taxon>Endogonaceae</taxon>
        <taxon>Jimgerdemannia</taxon>
    </lineage>
</organism>
<feature type="non-terminal residue" evidence="13">
    <location>
        <position position="308"/>
    </location>
</feature>
<dbReference type="PANTHER" id="PTHR24282">
    <property type="entry name" value="CYTOCHROME P450 FAMILY MEMBER"/>
    <property type="match status" value="1"/>
</dbReference>
<dbReference type="GO" id="GO:0004497">
    <property type="term" value="F:monooxygenase activity"/>
    <property type="evidence" value="ECO:0007669"/>
    <property type="project" value="UniProtKB-KW"/>
</dbReference>
<dbReference type="InterPro" id="IPR050665">
    <property type="entry name" value="Cytochrome_P450_Monooxygen"/>
</dbReference>
<dbReference type="PANTHER" id="PTHR24282:SF211">
    <property type="entry name" value="CYTOCHROME P450-RELATED"/>
    <property type="match status" value="1"/>
</dbReference>
<dbReference type="GO" id="GO:0020037">
    <property type="term" value="F:heme binding"/>
    <property type="evidence" value="ECO:0007669"/>
    <property type="project" value="InterPro"/>
</dbReference>
<dbReference type="PRINTS" id="PR00464">
    <property type="entry name" value="EP450II"/>
</dbReference>
<comment type="caution">
    <text evidence="13">The sequence shown here is derived from an EMBL/GenBank/DDBJ whole genome shotgun (WGS) entry which is preliminary data.</text>
</comment>
<dbReference type="OrthoDB" id="1470350at2759"/>
<dbReference type="EMBL" id="RBNI01024406">
    <property type="protein sequence ID" value="RUO95969.1"/>
    <property type="molecule type" value="Genomic_DNA"/>
</dbReference>
<gene>
    <name evidence="13" type="ORF">BC936DRAFT_142869</name>
</gene>
<dbReference type="GO" id="GO:0005506">
    <property type="term" value="F:iron ion binding"/>
    <property type="evidence" value="ECO:0007669"/>
    <property type="project" value="InterPro"/>
</dbReference>
<dbReference type="GO" id="GO:0016705">
    <property type="term" value="F:oxidoreductase activity, acting on paired donors, with incorporation or reduction of molecular oxygen"/>
    <property type="evidence" value="ECO:0007669"/>
    <property type="project" value="InterPro"/>
</dbReference>
<evidence type="ECO:0000256" key="12">
    <source>
        <dbReference type="SAM" id="Phobius"/>
    </source>
</evidence>
<evidence type="ECO:0000256" key="9">
    <source>
        <dbReference type="ARBA" id="ARBA00023004"/>
    </source>
</evidence>
<dbReference type="Proteomes" id="UP000268093">
    <property type="component" value="Unassembled WGS sequence"/>
</dbReference>
<dbReference type="GO" id="GO:0016020">
    <property type="term" value="C:membrane"/>
    <property type="evidence" value="ECO:0007669"/>
    <property type="project" value="UniProtKB-SubCell"/>
</dbReference>
<dbReference type="Gene3D" id="1.10.630.10">
    <property type="entry name" value="Cytochrome P450"/>
    <property type="match status" value="1"/>
</dbReference>
<feature type="non-terminal residue" evidence="13">
    <location>
        <position position="1"/>
    </location>
</feature>
<keyword evidence="7 12" id="KW-1133">Transmembrane helix</keyword>
<dbReference type="Pfam" id="PF00067">
    <property type="entry name" value="p450"/>
    <property type="match status" value="1"/>
</dbReference>
<keyword evidence="14" id="KW-1185">Reference proteome</keyword>
<comment type="similarity">
    <text evidence="3">Belongs to the cytochrome P450 family.</text>
</comment>